<evidence type="ECO:0000313" key="2">
    <source>
        <dbReference type="EMBL" id="KAK7016780.1"/>
    </source>
</evidence>
<keyword evidence="3" id="KW-1185">Reference proteome</keyword>
<gene>
    <name evidence="2" type="ORF">VNI00_018815</name>
</gene>
<feature type="compositionally biased region" description="Low complexity" evidence="1">
    <location>
        <begin position="64"/>
        <end position="78"/>
    </location>
</feature>
<feature type="compositionally biased region" description="Basic and acidic residues" evidence="1">
    <location>
        <begin position="43"/>
        <end position="57"/>
    </location>
</feature>
<dbReference type="EMBL" id="JAYKXP010000276">
    <property type="protein sequence ID" value="KAK7016780.1"/>
    <property type="molecule type" value="Genomic_DNA"/>
</dbReference>
<dbReference type="Gene3D" id="3.30.160.60">
    <property type="entry name" value="Classic Zinc Finger"/>
    <property type="match status" value="1"/>
</dbReference>
<comment type="caution">
    <text evidence="2">The sequence shown here is derived from an EMBL/GenBank/DDBJ whole genome shotgun (WGS) entry which is preliminary data.</text>
</comment>
<evidence type="ECO:0008006" key="4">
    <source>
        <dbReference type="Google" id="ProtNLM"/>
    </source>
</evidence>
<protein>
    <recommendedName>
        <fullName evidence="4">C2H2-type domain-containing protein</fullName>
    </recommendedName>
</protein>
<organism evidence="2 3">
    <name type="scientific">Paramarasmius palmivorus</name>
    <dbReference type="NCBI Taxonomy" id="297713"/>
    <lineage>
        <taxon>Eukaryota</taxon>
        <taxon>Fungi</taxon>
        <taxon>Dikarya</taxon>
        <taxon>Basidiomycota</taxon>
        <taxon>Agaricomycotina</taxon>
        <taxon>Agaricomycetes</taxon>
        <taxon>Agaricomycetidae</taxon>
        <taxon>Agaricales</taxon>
        <taxon>Marasmiineae</taxon>
        <taxon>Marasmiaceae</taxon>
        <taxon>Paramarasmius</taxon>
    </lineage>
</organism>
<name>A0AAW0ATA8_9AGAR</name>
<sequence length="299" mass="33097">MFDEFTARAHPEEQSLSIDTGVCNALRARNPNVDTTPGPLGKWDSKHSPLSLRDEKGVSMYHTSSSSPNESPISSGSPQSWLDDSPCTISGTPHLFRSKELLQELLSGIQVPGDTPMIDDNYLTAGTEDVLYIYHPLLGYGSTLPSIYALWDDLSQDITKCGTEFHSINRAGHMEAIPDTRMLSQDLKPKQEDTMDVHEHPTYGSAGFSTNVGTIEEPRLGETPLLQGHHFPSLANLGDIQCRHFKPEEAIPDWRQIRPVGSDALSHASNKRREREPAFRCPYPSCGKSFTAKHNLKSS</sequence>
<evidence type="ECO:0000313" key="3">
    <source>
        <dbReference type="Proteomes" id="UP001383192"/>
    </source>
</evidence>
<reference evidence="2 3" key="1">
    <citation type="submission" date="2024-01" db="EMBL/GenBank/DDBJ databases">
        <title>A draft genome for a cacao thread blight-causing isolate of Paramarasmius palmivorus.</title>
        <authorList>
            <person name="Baruah I.K."/>
            <person name="Bukari Y."/>
            <person name="Amoako-Attah I."/>
            <person name="Meinhardt L.W."/>
            <person name="Bailey B.A."/>
            <person name="Cohen S.P."/>
        </authorList>
    </citation>
    <scope>NUCLEOTIDE SEQUENCE [LARGE SCALE GENOMIC DNA]</scope>
    <source>
        <strain evidence="2 3">GH-12</strain>
    </source>
</reference>
<feature type="region of interest" description="Disordered" evidence="1">
    <location>
        <begin position="29"/>
        <end position="84"/>
    </location>
</feature>
<dbReference type="AlphaFoldDB" id="A0AAW0ATA8"/>
<evidence type="ECO:0000256" key="1">
    <source>
        <dbReference type="SAM" id="MobiDB-lite"/>
    </source>
</evidence>
<dbReference type="Proteomes" id="UP001383192">
    <property type="component" value="Unassembled WGS sequence"/>
</dbReference>
<proteinExistence type="predicted"/>
<accession>A0AAW0ATA8</accession>